<feature type="domain" description="DNA polymerase III alpha subunit finger" evidence="1">
    <location>
        <begin position="1"/>
        <end position="92"/>
    </location>
</feature>
<sequence length="115" mass="12729">SLNRPGASDYINNFVARKHGQEEVTVLDPVLEDILAPTYGIMLYQEQVMQVAQRFAGFSLGKADILRRAMGKKDASAMHEMRASFIQGSLEAGHTVAKAEQVFDVMEKFAGYGFN</sequence>
<evidence type="ECO:0000259" key="1">
    <source>
        <dbReference type="Pfam" id="PF17657"/>
    </source>
</evidence>
<dbReference type="EC" id="2.7.7.7" evidence="2"/>
<accession>A0A7X2XM29</accession>
<keyword evidence="2" id="KW-0808">Transferase</keyword>
<organism evidence="2 3">
    <name type="scientific">Streptococcus pneumoniae</name>
    <dbReference type="NCBI Taxonomy" id="1313"/>
    <lineage>
        <taxon>Bacteria</taxon>
        <taxon>Bacillati</taxon>
        <taxon>Bacillota</taxon>
        <taxon>Bacilli</taxon>
        <taxon>Lactobacillales</taxon>
        <taxon>Streptococcaceae</taxon>
        <taxon>Streptococcus</taxon>
    </lineage>
</organism>
<dbReference type="GO" id="GO:0003887">
    <property type="term" value="F:DNA-directed DNA polymerase activity"/>
    <property type="evidence" value="ECO:0007669"/>
    <property type="project" value="UniProtKB-EC"/>
</dbReference>
<feature type="non-terminal residue" evidence="2">
    <location>
        <position position="1"/>
    </location>
</feature>
<dbReference type="GO" id="GO:0008408">
    <property type="term" value="F:3'-5' exonuclease activity"/>
    <property type="evidence" value="ECO:0007669"/>
    <property type="project" value="InterPro"/>
</dbReference>
<dbReference type="AlphaFoldDB" id="A0A7X2XM29"/>
<dbReference type="PANTHER" id="PTHR32294">
    <property type="entry name" value="DNA POLYMERASE III SUBUNIT ALPHA"/>
    <property type="match status" value="1"/>
</dbReference>
<gene>
    <name evidence="2" type="primary">dnaE</name>
    <name evidence="2" type="ORF">GM545_13375</name>
</gene>
<comment type="caution">
    <text evidence="2">The sequence shown here is derived from an EMBL/GenBank/DDBJ whole genome shotgun (WGS) entry which is preliminary data.</text>
</comment>
<dbReference type="InterPro" id="IPR040982">
    <property type="entry name" value="DNA_pol3_finger"/>
</dbReference>
<dbReference type="Pfam" id="PF17657">
    <property type="entry name" value="DNA_pol3_finger"/>
    <property type="match status" value="1"/>
</dbReference>
<reference evidence="2 3" key="1">
    <citation type="submission" date="2019-11" db="EMBL/GenBank/DDBJ databases">
        <title>Growth characteristics of pneumococcus vary with the chemical composition of the capsule and with environmental conditions.</title>
        <authorList>
            <person name="Tothpal A."/>
            <person name="Desobry K."/>
            <person name="Joshi S."/>
            <person name="Wyllie A.L."/>
            <person name="Weinberger D.M."/>
        </authorList>
    </citation>
    <scope>NUCLEOTIDE SEQUENCE [LARGE SCALE GENOMIC DNA]</scope>
    <source>
        <strain evidence="3">pnumococcus09N</strain>
    </source>
</reference>
<proteinExistence type="predicted"/>
<dbReference type="Proteomes" id="UP000467349">
    <property type="component" value="Unassembled WGS sequence"/>
</dbReference>
<dbReference type="InterPro" id="IPR004805">
    <property type="entry name" value="DnaE2/DnaE/PolC"/>
</dbReference>
<dbReference type="GO" id="GO:0006260">
    <property type="term" value="P:DNA replication"/>
    <property type="evidence" value="ECO:0007669"/>
    <property type="project" value="InterPro"/>
</dbReference>
<name>A0A7X2XM29_STREE</name>
<evidence type="ECO:0000313" key="3">
    <source>
        <dbReference type="Proteomes" id="UP000467349"/>
    </source>
</evidence>
<protein>
    <submittedName>
        <fullName evidence="2">DNA polymerase III subunit alpha</fullName>
        <ecNumber evidence="2">2.7.7.7</ecNumber>
    </submittedName>
</protein>
<evidence type="ECO:0000313" key="2">
    <source>
        <dbReference type="EMBL" id="MTV44526.1"/>
    </source>
</evidence>
<feature type="non-terminal residue" evidence="2">
    <location>
        <position position="115"/>
    </location>
</feature>
<dbReference type="PANTHER" id="PTHR32294:SF0">
    <property type="entry name" value="DNA POLYMERASE III SUBUNIT ALPHA"/>
    <property type="match status" value="1"/>
</dbReference>
<keyword evidence="2" id="KW-0548">Nucleotidyltransferase</keyword>
<dbReference type="EMBL" id="WNHU01000461">
    <property type="protein sequence ID" value="MTV44526.1"/>
    <property type="molecule type" value="Genomic_DNA"/>
</dbReference>